<evidence type="ECO:0000313" key="19">
    <source>
        <dbReference type="EMBL" id="OBX62475.1"/>
    </source>
</evidence>
<feature type="domain" description="AAA" evidence="17">
    <location>
        <begin position="537"/>
        <end position="699"/>
    </location>
</feature>
<evidence type="ECO:0000256" key="7">
    <source>
        <dbReference type="ARBA" id="ARBA00022741"/>
    </source>
</evidence>
<evidence type="ECO:0000256" key="6">
    <source>
        <dbReference type="ARBA" id="ARBA00022692"/>
    </source>
</evidence>
<dbReference type="Pfam" id="PF13614">
    <property type="entry name" value="AAA_31"/>
    <property type="match status" value="1"/>
</dbReference>
<evidence type="ECO:0000256" key="3">
    <source>
        <dbReference type="ARBA" id="ARBA00022475"/>
    </source>
</evidence>
<comment type="caution">
    <text evidence="19">The sequence shown here is derived from an EMBL/GenBank/DDBJ whole genome shotgun (WGS) entry which is preliminary data.</text>
</comment>
<evidence type="ECO:0000256" key="1">
    <source>
        <dbReference type="ARBA" id="ARBA00004429"/>
    </source>
</evidence>
<sequence>MDQKVNDDEIDLRALIATLLNHWKLILSMLLLGLLGGLYYAQSATPIYKTNSLIQVDKKSSGVSALGADVAGLLNAQDGSAQTEVEIINSRMILWPVINQLHLDLNVNQVKDSFLDKLLIKKNVLVSHTDNGVGNLKVGLWIAEFNVPLAYQNKNFTLTAIDSQNFKLISPDGAEFTGKVATASRFKTSAGNIDIQVTSLAPGYSYTLSKLTPAKAIENLRANLAVAEKGKQTGILDASLTGANQDEITNTLTRIVKMYETQNLDKSSAETTKTLAFMQEQLPKLKAKLAEAEAQFNNFREKNATVDIDKEAELAVTQRATIETNLRELELKRAELSERYTDEYPVLKQLNMQIQELKDKEEALKQNITRIPEVQRQFLELSSDVKISNEIYLNMLKNYEQLQIVKSGQLGNVRIIDLPINTYEPIAPKKAQIVLIATLLGLMLGIGLAFLKSLLFAGVKNLEELEDNTDIPVIGVIPHSPRLTRLLKSKSTKIPLVEQIEPEGTVSEGFKSIRTHLLFNATKTDGNTLLVTSAGPGIGKSFIAANLAVAMAMTGKRVLLIDADTRLGHLQDRFNLPNINGLVDYLADDTIDVDYLADDTIDAANSSYMIQTTLYKNLHFIPRGKGNSHASELFLGRKMKALLNFYRQFYDYIIIDTSPVLGTSDALSIGQLVDSVLFVARYDVSNLKQVNYAIEKLQRANVKVEGIIFNDAKQSIIGKYNEQYSYEYKSKN</sequence>
<evidence type="ECO:0000259" key="17">
    <source>
        <dbReference type="Pfam" id="PF13614"/>
    </source>
</evidence>
<evidence type="ECO:0000256" key="9">
    <source>
        <dbReference type="ARBA" id="ARBA00022840"/>
    </source>
</evidence>
<dbReference type="NCBIfam" id="TIGR01007">
    <property type="entry name" value="eps_fam"/>
    <property type="match status" value="1"/>
</dbReference>
<dbReference type="SUPFAM" id="SSF52540">
    <property type="entry name" value="P-loop containing nucleoside triphosphate hydrolases"/>
    <property type="match status" value="1"/>
</dbReference>
<dbReference type="InterPro" id="IPR003856">
    <property type="entry name" value="LPS_length_determ_N"/>
</dbReference>
<dbReference type="EMBL" id="LZMT01000034">
    <property type="protein sequence ID" value="OBX62475.1"/>
    <property type="molecule type" value="Genomic_DNA"/>
</dbReference>
<dbReference type="GO" id="GO:0004713">
    <property type="term" value="F:protein tyrosine kinase activity"/>
    <property type="evidence" value="ECO:0007669"/>
    <property type="project" value="UniProtKB-KW"/>
</dbReference>
<dbReference type="CDD" id="cd05387">
    <property type="entry name" value="BY-kinase"/>
    <property type="match status" value="1"/>
</dbReference>
<keyword evidence="6 15" id="KW-0812">Transmembrane</keyword>
<dbReference type="GO" id="GO:0005524">
    <property type="term" value="F:ATP binding"/>
    <property type="evidence" value="ECO:0007669"/>
    <property type="project" value="UniProtKB-KW"/>
</dbReference>
<dbReference type="Pfam" id="PF13807">
    <property type="entry name" value="GNVR"/>
    <property type="match status" value="1"/>
</dbReference>
<gene>
    <name evidence="19" type="ORF">A9299_04625</name>
</gene>
<dbReference type="PANTHER" id="PTHR32309">
    <property type="entry name" value="TYROSINE-PROTEIN KINASE"/>
    <property type="match status" value="1"/>
</dbReference>
<keyword evidence="8" id="KW-0418">Kinase</keyword>
<organism evidence="19">
    <name type="scientific">Faucicola osloensis</name>
    <name type="common">Moraxella osloensis</name>
    <dbReference type="NCBI Taxonomy" id="34062"/>
    <lineage>
        <taxon>Bacteria</taxon>
        <taxon>Pseudomonadati</taxon>
        <taxon>Pseudomonadota</taxon>
        <taxon>Gammaproteobacteria</taxon>
        <taxon>Moraxellales</taxon>
        <taxon>Moraxellaceae</taxon>
        <taxon>Faucicola</taxon>
    </lineage>
</organism>
<feature type="transmembrane region" description="Helical" evidence="15">
    <location>
        <begin position="22"/>
        <end position="41"/>
    </location>
</feature>
<evidence type="ECO:0000256" key="5">
    <source>
        <dbReference type="ARBA" id="ARBA00022679"/>
    </source>
</evidence>
<dbReference type="PANTHER" id="PTHR32309:SF32">
    <property type="entry name" value="TYROSINE-PROTEIN KINASE ETK-RELATED"/>
    <property type="match status" value="1"/>
</dbReference>
<dbReference type="Pfam" id="PF23607">
    <property type="entry name" value="WZC_N"/>
    <property type="match status" value="1"/>
</dbReference>
<comment type="similarity">
    <text evidence="2">Belongs to the etk/wzc family.</text>
</comment>
<feature type="coiled-coil region" evidence="14">
    <location>
        <begin position="275"/>
        <end position="367"/>
    </location>
</feature>
<dbReference type="InterPro" id="IPR032807">
    <property type="entry name" value="GNVR"/>
</dbReference>
<evidence type="ECO:0000256" key="15">
    <source>
        <dbReference type="SAM" id="Phobius"/>
    </source>
</evidence>
<dbReference type="InterPro" id="IPR050445">
    <property type="entry name" value="Bact_polysacc_biosynth/exp"/>
</dbReference>
<evidence type="ECO:0000256" key="11">
    <source>
        <dbReference type="ARBA" id="ARBA00023136"/>
    </source>
</evidence>
<evidence type="ECO:0000256" key="8">
    <source>
        <dbReference type="ARBA" id="ARBA00022777"/>
    </source>
</evidence>
<reference evidence="19" key="1">
    <citation type="submission" date="2016-06" db="EMBL/GenBank/DDBJ databases">
        <title>Draft genome of Moraxella osloensis CCUG 67237.</title>
        <authorList>
            <person name="Salva-Serra F."/>
            <person name="Engstrom-Jakobsson H."/>
            <person name="Thorell K."/>
            <person name="Gonzales-Siles L."/>
            <person name="Karlsson R."/>
            <person name="Boulund F."/>
            <person name="Engstrand L."/>
            <person name="Kristiansson E."/>
            <person name="Moore E."/>
        </authorList>
    </citation>
    <scope>NUCLEOTIDE SEQUENCE [LARGE SCALE GENOMIC DNA]</scope>
    <source>
        <strain evidence="19">CCUG 67237</strain>
    </source>
</reference>
<evidence type="ECO:0000259" key="16">
    <source>
        <dbReference type="Pfam" id="PF02706"/>
    </source>
</evidence>
<dbReference type="AlphaFoldDB" id="A0AA91J958"/>
<comment type="catalytic activity">
    <reaction evidence="13">
        <text>L-tyrosyl-[protein] + ATP = O-phospho-L-tyrosyl-[protein] + ADP + H(+)</text>
        <dbReference type="Rhea" id="RHEA:10596"/>
        <dbReference type="Rhea" id="RHEA-COMP:10136"/>
        <dbReference type="Rhea" id="RHEA-COMP:20101"/>
        <dbReference type="ChEBI" id="CHEBI:15378"/>
        <dbReference type="ChEBI" id="CHEBI:30616"/>
        <dbReference type="ChEBI" id="CHEBI:46858"/>
        <dbReference type="ChEBI" id="CHEBI:61978"/>
        <dbReference type="ChEBI" id="CHEBI:456216"/>
    </reaction>
</comment>
<keyword evidence="14" id="KW-0175">Coiled coil</keyword>
<keyword evidence="9" id="KW-0067">ATP-binding</keyword>
<feature type="domain" description="Tyrosine-protein kinase G-rich" evidence="18">
    <location>
        <begin position="374"/>
        <end position="453"/>
    </location>
</feature>
<dbReference type="Gene3D" id="3.40.50.300">
    <property type="entry name" value="P-loop containing nucleotide triphosphate hydrolases"/>
    <property type="match status" value="1"/>
</dbReference>
<comment type="subcellular location">
    <subcellularLocation>
        <location evidence="1">Cell inner membrane</location>
        <topology evidence="1">Multi-pass membrane protein</topology>
    </subcellularLocation>
</comment>
<protein>
    <recommendedName>
        <fullName evidence="20">Lipopolysaccharide biosynthesis protein</fullName>
    </recommendedName>
</protein>
<dbReference type="GO" id="GO:0005886">
    <property type="term" value="C:plasma membrane"/>
    <property type="evidence" value="ECO:0007669"/>
    <property type="project" value="UniProtKB-SubCell"/>
</dbReference>
<evidence type="ECO:0000256" key="12">
    <source>
        <dbReference type="ARBA" id="ARBA00023137"/>
    </source>
</evidence>
<dbReference type="InterPro" id="IPR025669">
    <property type="entry name" value="AAA_dom"/>
</dbReference>
<evidence type="ECO:0000256" key="4">
    <source>
        <dbReference type="ARBA" id="ARBA00022519"/>
    </source>
</evidence>
<keyword evidence="11 15" id="KW-0472">Membrane</keyword>
<keyword evidence="5" id="KW-0808">Transferase</keyword>
<accession>A0AA91J958</accession>
<evidence type="ECO:0000259" key="18">
    <source>
        <dbReference type="Pfam" id="PF13807"/>
    </source>
</evidence>
<evidence type="ECO:0008006" key="20">
    <source>
        <dbReference type="Google" id="ProtNLM"/>
    </source>
</evidence>
<keyword evidence="3" id="KW-1003">Cell membrane</keyword>
<evidence type="ECO:0000256" key="10">
    <source>
        <dbReference type="ARBA" id="ARBA00022989"/>
    </source>
</evidence>
<proteinExistence type="inferred from homology"/>
<dbReference type="Pfam" id="PF02706">
    <property type="entry name" value="Wzz"/>
    <property type="match status" value="1"/>
</dbReference>
<evidence type="ECO:0000256" key="2">
    <source>
        <dbReference type="ARBA" id="ARBA00008883"/>
    </source>
</evidence>
<keyword evidence="4" id="KW-0997">Cell inner membrane</keyword>
<keyword evidence="12" id="KW-0829">Tyrosine-protein kinase</keyword>
<evidence type="ECO:0000256" key="13">
    <source>
        <dbReference type="ARBA" id="ARBA00053015"/>
    </source>
</evidence>
<name>A0AA91J958_FAUOS</name>
<keyword evidence="7" id="KW-0547">Nucleotide-binding</keyword>
<dbReference type="InterPro" id="IPR027417">
    <property type="entry name" value="P-loop_NTPase"/>
</dbReference>
<evidence type="ECO:0000256" key="14">
    <source>
        <dbReference type="SAM" id="Coils"/>
    </source>
</evidence>
<feature type="domain" description="Polysaccharide chain length determinant N-terminal" evidence="16">
    <location>
        <begin position="8"/>
        <end position="101"/>
    </location>
</feature>
<keyword evidence="10 15" id="KW-1133">Transmembrane helix</keyword>
<dbReference type="InterPro" id="IPR005702">
    <property type="entry name" value="Wzc-like_C"/>
</dbReference>